<evidence type="ECO:0000256" key="1">
    <source>
        <dbReference type="SAM" id="MobiDB-lite"/>
    </source>
</evidence>
<accession>A0AAN8T3C8</accession>
<organism evidence="2 3">
    <name type="scientific">Solanum bulbocastanum</name>
    <name type="common">Wild potato</name>
    <dbReference type="NCBI Taxonomy" id="147425"/>
    <lineage>
        <taxon>Eukaryota</taxon>
        <taxon>Viridiplantae</taxon>
        <taxon>Streptophyta</taxon>
        <taxon>Embryophyta</taxon>
        <taxon>Tracheophyta</taxon>
        <taxon>Spermatophyta</taxon>
        <taxon>Magnoliopsida</taxon>
        <taxon>eudicotyledons</taxon>
        <taxon>Gunneridae</taxon>
        <taxon>Pentapetalae</taxon>
        <taxon>asterids</taxon>
        <taxon>lamiids</taxon>
        <taxon>Solanales</taxon>
        <taxon>Solanaceae</taxon>
        <taxon>Solanoideae</taxon>
        <taxon>Solaneae</taxon>
        <taxon>Solanum</taxon>
    </lineage>
</organism>
<dbReference type="Proteomes" id="UP001371456">
    <property type="component" value="Unassembled WGS sequence"/>
</dbReference>
<gene>
    <name evidence="2" type="ORF">RDI58_022019</name>
</gene>
<proteinExistence type="predicted"/>
<reference evidence="2 3" key="1">
    <citation type="submission" date="2024-02" db="EMBL/GenBank/DDBJ databases">
        <title>de novo genome assembly of Solanum bulbocastanum strain 11H21.</title>
        <authorList>
            <person name="Hosaka A.J."/>
        </authorList>
    </citation>
    <scope>NUCLEOTIDE SEQUENCE [LARGE SCALE GENOMIC DNA]</scope>
    <source>
        <tissue evidence="2">Young leaves</tissue>
    </source>
</reference>
<dbReference type="EMBL" id="JBANQN010000009">
    <property type="protein sequence ID" value="KAK6779835.1"/>
    <property type="molecule type" value="Genomic_DNA"/>
</dbReference>
<protein>
    <submittedName>
        <fullName evidence="2">Uncharacterized protein</fullName>
    </submittedName>
</protein>
<comment type="caution">
    <text evidence="2">The sequence shown here is derived from an EMBL/GenBank/DDBJ whole genome shotgun (WGS) entry which is preliminary data.</text>
</comment>
<feature type="compositionally biased region" description="Basic residues" evidence="1">
    <location>
        <begin position="30"/>
        <end position="39"/>
    </location>
</feature>
<sequence length="119" mass="13666">MRPSWHPPGRTERGRGGRGMRPLWPPTRGRGGRGNRGRGGHILDQLGNKKLIDASSSSRDIKGLNTNYLMYEEFMNFMKSKQSKDNNHPTYSSILVDEENTEVYDMNDPWQLMSGRRTK</sequence>
<keyword evidence="3" id="KW-1185">Reference proteome</keyword>
<feature type="region of interest" description="Disordered" evidence="1">
    <location>
        <begin position="1"/>
        <end position="43"/>
    </location>
</feature>
<evidence type="ECO:0000313" key="2">
    <source>
        <dbReference type="EMBL" id="KAK6779835.1"/>
    </source>
</evidence>
<name>A0AAN8T3C8_SOLBU</name>
<dbReference type="AlphaFoldDB" id="A0AAN8T3C8"/>
<evidence type="ECO:0000313" key="3">
    <source>
        <dbReference type="Proteomes" id="UP001371456"/>
    </source>
</evidence>